<protein>
    <submittedName>
        <fullName evidence="2">Uncharacterized protein</fullName>
    </submittedName>
</protein>
<dbReference type="AlphaFoldDB" id="A0A1Y6EGZ1"/>
<keyword evidence="3" id="KW-1185">Reference proteome</keyword>
<organism evidence="2 3">
    <name type="scientific">Devosia lucknowensis</name>
    <dbReference type="NCBI Taxonomy" id="1096929"/>
    <lineage>
        <taxon>Bacteria</taxon>
        <taxon>Pseudomonadati</taxon>
        <taxon>Pseudomonadota</taxon>
        <taxon>Alphaproteobacteria</taxon>
        <taxon>Hyphomicrobiales</taxon>
        <taxon>Devosiaceae</taxon>
        <taxon>Devosia</taxon>
    </lineage>
</organism>
<feature type="signal peptide" evidence="1">
    <location>
        <begin position="1"/>
        <end position="21"/>
    </location>
</feature>
<dbReference type="Proteomes" id="UP000194474">
    <property type="component" value="Unassembled WGS sequence"/>
</dbReference>
<evidence type="ECO:0000313" key="2">
    <source>
        <dbReference type="EMBL" id="SMQ61649.1"/>
    </source>
</evidence>
<name>A0A1Y6EGZ1_9HYPH</name>
<gene>
    <name evidence="2" type="ORF">SAMN06295905_0551</name>
</gene>
<proteinExistence type="predicted"/>
<dbReference type="RefSeq" id="WP_086469001.1">
    <property type="nucleotide sequence ID" value="NZ_FXWK01000001.1"/>
</dbReference>
<dbReference type="OrthoDB" id="6057861at2"/>
<feature type="chain" id="PRO_5012599478" evidence="1">
    <location>
        <begin position="22"/>
        <end position="194"/>
    </location>
</feature>
<dbReference type="EMBL" id="FXWK01000001">
    <property type="protein sequence ID" value="SMQ61649.1"/>
    <property type="molecule type" value="Genomic_DNA"/>
</dbReference>
<evidence type="ECO:0000256" key="1">
    <source>
        <dbReference type="SAM" id="SignalP"/>
    </source>
</evidence>
<keyword evidence="1" id="KW-0732">Signal</keyword>
<evidence type="ECO:0000313" key="3">
    <source>
        <dbReference type="Proteomes" id="UP000194474"/>
    </source>
</evidence>
<sequence length="194" mass="20664">MFRHSVAAAAILAVLSTAATAQEPTDFLGVAGPISLGDTQYVLAWSSNPQPGYIKQEYIPAGDTLETYNSMVMVEFVATDAPIADVVAGQAAAIDQRKATDPIANMAMFSNPDTGEVLLDFLRSAKDEAGEYIIEWNGYRYAEAEFDGEEGVLLFAVSDRSYGNAAAEPFLRGLADFKAARLEALTSAALPALD</sequence>
<accession>A0A1Y6EGZ1</accession>
<reference evidence="3" key="1">
    <citation type="submission" date="2017-04" db="EMBL/GenBank/DDBJ databases">
        <authorList>
            <person name="Varghese N."/>
            <person name="Submissions S."/>
        </authorList>
    </citation>
    <scope>NUCLEOTIDE SEQUENCE [LARGE SCALE GENOMIC DNA]</scope>
</reference>